<dbReference type="PANTHER" id="PTHR30537">
    <property type="entry name" value="HTH-TYPE TRANSCRIPTIONAL REGULATOR"/>
    <property type="match status" value="1"/>
</dbReference>
<dbReference type="InterPro" id="IPR036390">
    <property type="entry name" value="WH_DNA-bd_sf"/>
</dbReference>
<reference evidence="6" key="1">
    <citation type="submission" date="2018-06" db="EMBL/GenBank/DDBJ databases">
        <authorList>
            <person name="Zhirakovskaya E."/>
        </authorList>
    </citation>
    <scope>NUCLEOTIDE SEQUENCE</scope>
</reference>
<proteinExistence type="inferred from homology"/>
<dbReference type="InterPro" id="IPR005119">
    <property type="entry name" value="LysR_subst-bd"/>
</dbReference>
<dbReference type="EMBL" id="UOFQ01000023">
    <property type="protein sequence ID" value="VAW85431.1"/>
    <property type="molecule type" value="Genomic_DNA"/>
</dbReference>
<keyword evidence="3" id="KW-0238">DNA-binding</keyword>
<dbReference type="FunFam" id="3.40.190.290:FF:000001">
    <property type="entry name" value="Transcriptional regulator, LysR family"/>
    <property type="match status" value="1"/>
</dbReference>
<dbReference type="Pfam" id="PF03466">
    <property type="entry name" value="LysR_substrate"/>
    <property type="match status" value="1"/>
</dbReference>
<comment type="similarity">
    <text evidence="1">Belongs to the LysR transcriptional regulatory family.</text>
</comment>
<dbReference type="GO" id="GO:0003700">
    <property type="term" value="F:DNA-binding transcription factor activity"/>
    <property type="evidence" value="ECO:0007669"/>
    <property type="project" value="InterPro"/>
</dbReference>
<dbReference type="SUPFAM" id="SSF53850">
    <property type="entry name" value="Periplasmic binding protein-like II"/>
    <property type="match status" value="1"/>
</dbReference>
<evidence type="ECO:0000256" key="3">
    <source>
        <dbReference type="ARBA" id="ARBA00023125"/>
    </source>
</evidence>
<accession>A0A3B0Z185</accession>
<dbReference type="SUPFAM" id="SSF46785">
    <property type="entry name" value="Winged helix' DNA-binding domain"/>
    <property type="match status" value="1"/>
</dbReference>
<dbReference type="InterPro" id="IPR058163">
    <property type="entry name" value="LysR-type_TF_proteobact-type"/>
</dbReference>
<feature type="domain" description="HTH lysR-type" evidence="5">
    <location>
        <begin position="21"/>
        <end position="71"/>
    </location>
</feature>
<dbReference type="Gene3D" id="3.40.190.290">
    <property type="match status" value="1"/>
</dbReference>
<name>A0A3B0Z185_9ZZZZ</name>
<dbReference type="GO" id="GO:0043565">
    <property type="term" value="F:sequence-specific DNA binding"/>
    <property type="evidence" value="ECO:0007669"/>
    <property type="project" value="TreeGrafter"/>
</dbReference>
<evidence type="ECO:0000313" key="6">
    <source>
        <dbReference type="EMBL" id="VAW85431.1"/>
    </source>
</evidence>
<protein>
    <submittedName>
        <fullName evidence="6">Transcriptional regulator, LysR family</fullName>
    </submittedName>
</protein>
<keyword evidence="2" id="KW-0805">Transcription regulation</keyword>
<keyword evidence="4" id="KW-0804">Transcription</keyword>
<dbReference type="GO" id="GO:0006351">
    <property type="term" value="P:DNA-templated transcription"/>
    <property type="evidence" value="ECO:0007669"/>
    <property type="project" value="TreeGrafter"/>
</dbReference>
<dbReference type="InterPro" id="IPR036388">
    <property type="entry name" value="WH-like_DNA-bd_sf"/>
</dbReference>
<dbReference type="FunFam" id="1.10.10.10:FF:000001">
    <property type="entry name" value="LysR family transcriptional regulator"/>
    <property type="match status" value="1"/>
</dbReference>
<sequence>MTVEKLSTIGAIMDGFSAIPVFVAVVECAGFSPAARKLGVSKSAVSKRISQLEDKLGVRLLYRTTRKLSLTEAGEYYYANAVKALAYASEAEDAVTQLQQTPQGRLRINTPMSFGRLHIAPLIPQFLKRYPNIQVDVVMDDRVVDLVESGFDCAIRGGDLPDSTLIARKLAPLRLVLCASPEYVAQHEMPKIPADLVEHDCLLFTYSVSEWPFSAAGKTESVQVSGSYQANNSEALREAVLQGVGISRIPSFVVGDDIRAGRLVEVLADYQMPVKALYALFPRRQHLPAKVRVFIDFVVERLGGDLPY</sequence>
<evidence type="ECO:0000259" key="5">
    <source>
        <dbReference type="PROSITE" id="PS50931"/>
    </source>
</evidence>
<evidence type="ECO:0000256" key="4">
    <source>
        <dbReference type="ARBA" id="ARBA00023163"/>
    </source>
</evidence>
<organism evidence="6">
    <name type="scientific">hydrothermal vent metagenome</name>
    <dbReference type="NCBI Taxonomy" id="652676"/>
    <lineage>
        <taxon>unclassified sequences</taxon>
        <taxon>metagenomes</taxon>
        <taxon>ecological metagenomes</taxon>
    </lineage>
</organism>
<dbReference type="AlphaFoldDB" id="A0A3B0Z185"/>
<dbReference type="InterPro" id="IPR000847">
    <property type="entry name" value="LysR_HTH_N"/>
</dbReference>
<dbReference type="Pfam" id="PF00126">
    <property type="entry name" value="HTH_1"/>
    <property type="match status" value="1"/>
</dbReference>
<evidence type="ECO:0000256" key="1">
    <source>
        <dbReference type="ARBA" id="ARBA00009437"/>
    </source>
</evidence>
<dbReference type="PROSITE" id="PS50931">
    <property type="entry name" value="HTH_LYSR"/>
    <property type="match status" value="1"/>
</dbReference>
<dbReference type="PRINTS" id="PR00039">
    <property type="entry name" value="HTHLYSR"/>
</dbReference>
<gene>
    <name evidence="6" type="ORF">MNBD_GAMMA17-1898</name>
</gene>
<dbReference type="CDD" id="cd08422">
    <property type="entry name" value="PBP2_CrgA_like"/>
    <property type="match status" value="1"/>
</dbReference>
<dbReference type="Gene3D" id="1.10.10.10">
    <property type="entry name" value="Winged helix-like DNA-binding domain superfamily/Winged helix DNA-binding domain"/>
    <property type="match status" value="1"/>
</dbReference>
<dbReference type="PANTHER" id="PTHR30537:SF5">
    <property type="entry name" value="HTH-TYPE TRANSCRIPTIONAL ACTIVATOR TTDR-RELATED"/>
    <property type="match status" value="1"/>
</dbReference>
<evidence type="ECO:0000256" key="2">
    <source>
        <dbReference type="ARBA" id="ARBA00023015"/>
    </source>
</evidence>